<reference evidence="7 8" key="1">
    <citation type="submission" date="2016-04" db="EMBL/GenBank/DDBJ databases">
        <title>Complete genome sequence of Dokdonella koreensis DS-123T.</title>
        <authorList>
            <person name="Kim J.F."/>
            <person name="Lee H."/>
            <person name="Kwak M.-J."/>
        </authorList>
    </citation>
    <scope>NUCLEOTIDE SEQUENCE [LARGE SCALE GENOMIC DNA]</scope>
    <source>
        <strain evidence="7 8">DS-123</strain>
    </source>
</reference>
<dbReference type="InterPro" id="IPR014436">
    <property type="entry name" value="Extradiol_dOase_DODA"/>
</dbReference>
<comment type="cofactor">
    <cofactor evidence="1">
        <name>Zn(2+)</name>
        <dbReference type="ChEBI" id="CHEBI:29105"/>
    </cofactor>
</comment>
<dbReference type="EMBL" id="CP015249">
    <property type="protein sequence ID" value="ANB19007.1"/>
    <property type="molecule type" value="Genomic_DNA"/>
</dbReference>
<dbReference type="KEGG" id="dko:I596_3015"/>
<organism evidence="7 8">
    <name type="scientific">Dokdonella koreensis DS-123</name>
    <dbReference type="NCBI Taxonomy" id="1300342"/>
    <lineage>
        <taxon>Bacteria</taxon>
        <taxon>Pseudomonadati</taxon>
        <taxon>Pseudomonadota</taxon>
        <taxon>Gammaproteobacteria</taxon>
        <taxon>Lysobacterales</taxon>
        <taxon>Rhodanobacteraceae</taxon>
        <taxon>Dokdonella</taxon>
    </lineage>
</organism>
<dbReference type="PANTHER" id="PTHR30096">
    <property type="entry name" value="4,5-DOPA DIOXYGENASE EXTRADIOL-LIKE PROTEIN"/>
    <property type="match status" value="1"/>
</dbReference>
<name>A0A160DWK2_9GAMM</name>
<evidence type="ECO:0000256" key="1">
    <source>
        <dbReference type="ARBA" id="ARBA00001947"/>
    </source>
</evidence>
<evidence type="ECO:0000259" key="6">
    <source>
        <dbReference type="Pfam" id="PF02900"/>
    </source>
</evidence>
<dbReference type="PIRSF" id="PIRSF006157">
    <property type="entry name" value="Doxgns_DODA"/>
    <property type="match status" value="1"/>
</dbReference>
<gene>
    <name evidence="7" type="ORF">I596_3015</name>
</gene>
<dbReference type="Gene3D" id="3.40.830.10">
    <property type="entry name" value="LigB-like"/>
    <property type="match status" value="1"/>
</dbReference>
<evidence type="ECO:0000256" key="4">
    <source>
        <dbReference type="ARBA" id="ARBA00022833"/>
    </source>
</evidence>
<sequence>MTTAPLPSLFVSHGSPMLAIEDSPAGRFLDGLGPAIGRPRAILVASAHFESPGPALTRGERPATVHDFGGFPAALYALRYPAAGADELAARAADLLAREGFVPRDDAGHGFDHGVWVPLRRMYPQADVPVVALSVDPRADAAWHYRVGRALAPLRDDGVLVLGSGSFSHNLRELDWRAGGTAPATWMTGFTDPLRDRLLAGDVAGVLDWQRLPHALRNHPSPEHLLPLFVALGAAGDTPRARLLHDSVALGSLALDAFAFDGD</sequence>
<dbReference type="GO" id="GO:0008198">
    <property type="term" value="F:ferrous iron binding"/>
    <property type="evidence" value="ECO:0007669"/>
    <property type="project" value="InterPro"/>
</dbReference>
<dbReference type="PATRIC" id="fig|1300342.3.peg.2941"/>
<dbReference type="CDD" id="cd07363">
    <property type="entry name" value="45_DOPA_Dioxygenase"/>
    <property type="match status" value="1"/>
</dbReference>
<keyword evidence="3" id="KW-0479">Metal-binding</keyword>
<evidence type="ECO:0000256" key="2">
    <source>
        <dbReference type="ARBA" id="ARBA00007581"/>
    </source>
</evidence>
<dbReference type="RefSeq" id="WP_067649266.1">
    <property type="nucleotide sequence ID" value="NZ_CP015249.1"/>
</dbReference>
<dbReference type="OrthoDB" id="9790889at2"/>
<keyword evidence="5" id="KW-0560">Oxidoreductase</keyword>
<evidence type="ECO:0000313" key="8">
    <source>
        <dbReference type="Proteomes" id="UP000076830"/>
    </source>
</evidence>
<dbReference type="GO" id="GO:0016702">
    <property type="term" value="F:oxidoreductase activity, acting on single donors with incorporation of molecular oxygen, incorporation of two atoms of oxygen"/>
    <property type="evidence" value="ECO:0007669"/>
    <property type="project" value="UniProtKB-ARBA"/>
</dbReference>
<keyword evidence="4" id="KW-0862">Zinc</keyword>
<dbReference type="PANTHER" id="PTHR30096:SF0">
    <property type="entry name" value="4,5-DOPA DIOXYGENASE EXTRADIOL-LIKE PROTEIN"/>
    <property type="match status" value="1"/>
</dbReference>
<dbReference type="InterPro" id="IPR004183">
    <property type="entry name" value="Xdiol_dOase_suB"/>
</dbReference>
<dbReference type="AlphaFoldDB" id="A0A160DWK2"/>
<dbReference type="Pfam" id="PF02900">
    <property type="entry name" value="LigB"/>
    <property type="match status" value="1"/>
</dbReference>
<dbReference type="GO" id="GO:0008270">
    <property type="term" value="F:zinc ion binding"/>
    <property type="evidence" value="ECO:0007669"/>
    <property type="project" value="InterPro"/>
</dbReference>
<evidence type="ECO:0000313" key="7">
    <source>
        <dbReference type="EMBL" id="ANB19007.1"/>
    </source>
</evidence>
<evidence type="ECO:0000256" key="3">
    <source>
        <dbReference type="ARBA" id="ARBA00022723"/>
    </source>
</evidence>
<protein>
    <recommendedName>
        <fullName evidence="6">Extradiol ring-cleavage dioxygenase class III enzyme subunit B domain-containing protein</fullName>
    </recommendedName>
</protein>
<proteinExistence type="inferred from homology"/>
<keyword evidence="8" id="KW-1185">Reference proteome</keyword>
<evidence type="ECO:0000256" key="5">
    <source>
        <dbReference type="ARBA" id="ARBA00023002"/>
    </source>
</evidence>
<dbReference type="SUPFAM" id="SSF53213">
    <property type="entry name" value="LigB-like"/>
    <property type="match status" value="1"/>
</dbReference>
<comment type="similarity">
    <text evidence="2">Belongs to the DODA-type extradiol aromatic ring-opening dioxygenase family.</text>
</comment>
<dbReference type="STRING" id="1300342.I596_3015"/>
<dbReference type="Proteomes" id="UP000076830">
    <property type="component" value="Chromosome"/>
</dbReference>
<accession>A0A160DWK2</accession>
<feature type="domain" description="Extradiol ring-cleavage dioxygenase class III enzyme subunit B" evidence="6">
    <location>
        <begin position="9"/>
        <end position="245"/>
    </location>
</feature>